<organism evidence="2 3">
    <name type="scientific">Chryseobacterium gambrini</name>
    <dbReference type="NCBI Taxonomy" id="373672"/>
    <lineage>
        <taxon>Bacteria</taxon>
        <taxon>Pseudomonadati</taxon>
        <taxon>Bacteroidota</taxon>
        <taxon>Flavobacteriia</taxon>
        <taxon>Flavobacteriales</taxon>
        <taxon>Weeksellaceae</taxon>
        <taxon>Chryseobacterium group</taxon>
        <taxon>Chryseobacterium</taxon>
    </lineage>
</organism>
<keyword evidence="3" id="KW-1185">Reference proteome</keyword>
<dbReference type="Proteomes" id="UP001380186">
    <property type="component" value="Chromosome"/>
</dbReference>
<dbReference type="Pfam" id="PF08878">
    <property type="entry name" value="HamA"/>
    <property type="match status" value="1"/>
</dbReference>
<protein>
    <submittedName>
        <fullName evidence="2">SAVED domain-containing protein</fullName>
    </submittedName>
</protein>
<accession>A0ABN7CIT0</accession>
<reference evidence="2 3" key="1">
    <citation type="journal article" date="2020" name="Microbes Environ.">
        <title>Synthetic bacterial community of duckweed: a simple and stable system to study plant-microbe interactions.</title>
        <authorList>
            <person name="Ishizawa H."/>
            <person name="Tada M."/>
            <person name="Kuroda M."/>
            <person name="Inoue D."/>
            <person name="Futamata H."/>
            <person name="Ike M."/>
        </authorList>
    </citation>
    <scope>NUCLEOTIDE SEQUENCE [LARGE SCALE GENOMIC DNA]</scope>
    <source>
        <strain evidence="2 3">DW100</strain>
    </source>
</reference>
<proteinExistence type="predicted"/>
<dbReference type="RefSeq" id="WP_309427138.1">
    <property type="nucleotide sequence ID" value="NZ_AP029022.1"/>
</dbReference>
<evidence type="ECO:0000313" key="2">
    <source>
        <dbReference type="EMBL" id="BEV06330.1"/>
    </source>
</evidence>
<dbReference type="InterPro" id="IPR014976">
    <property type="entry name" value="AbpA_HamA_C"/>
</dbReference>
<sequence length="262" mass="30318">MVNIDILTHFEQSISENGVTLFTLKEAERDDFFNKLPQPFRCLYLTDEDLDWRTNEFGTSRADEIVDKIPDNPIIMSGEFSEILCYYIIPEKYLPSSHLRPPKWKWKESKNNPAHFTDVILFCQNDLDSPSTDDSLISIESKARATKPTSTESSLQKAIDDAYKDYVSRLGESLFHLKTRYKDDRNAEAVNRLSRFMDVANYPTFLKHFKAIATVDNSFAETHLNNVTEIPDDIRDTFEVILIRIEDLKGAYEHTFTQILAT</sequence>
<feature type="domain" description="Anti-bacteriophage protein A/HamA C-terminal" evidence="1">
    <location>
        <begin position="11"/>
        <end position="252"/>
    </location>
</feature>
<gene>
    <name evidence="2" type="ORF">CRDW_37040</name>
</gene>
<evidence type="ECO:0000313" key="3">
    <source>
        <dbReference type="Proteomes" id="UP001380186"/>
    </source>
</evidence>
<name>A0ABN7CIT0_9FLAO</name>
<dbReference type="EMBL" id="AP029022">
    <property type="protein sequence ID" value="BEV06330.1"/>
    <property type="molecule type" value="Genomic_DNA"/>
</dbReference>
<evidence type="ECO:0000259" key="1">
    <source>
        <dbReference type="Pfam" id="PF08878"/>
    </source>
</evidence>